<evidence type="ECO:0000313" key="11">
    <source>
        <dbReference type="Proteomes" id="UP001206128"/>
    </source>
</evidence>
<comment type="subcellular location">
    <subcellularLocation>
        <location evidence="1">Cell membrane</location>
        <topology evidence="1">Multi-pass membrane protein</topology>
    </subcellularLocation>
</comment>
<dbReference type="PANTHER" id="PTHR42718:SF9">
    <property type="entry name" value="MAJOR FACILITATOR SUPERFAMILY MULTIDRUG TRANSPORTER MFSC"/>
    <property type="match status" value="1"/>
</dbReference>
<protein>
    <submittedName>
        <fullName evidence="10">Drug resistance transporter, EmrB/QacA subfamily</fullName>
    </submittedName>
</protein>
<dbReference type="InterPro" id="IPR011701">
    <property type="entry name" value="MFS"/>
</dbReference>
<dbReference type="CDD" id="cd17321">
    <property type="entry name" value="MFS_MMR_MDR_like"/>
    <property type="match status" value="1"/>
</dbReference>
<evidence type="ECO:0000256" key="4">
    <source>
        <dbReference type="ARBA" id="ARBA00022475"/>
    </source>
</evidence>
<dbReference type="InterPro" id="IPR036259">
    <property type="entry name" value="MFS_trans_sf"/>
</dbReference>
<keyword evidence="5 8" id="KW-0812">Transmembrane</keyword>
<evidence type="ECO:0000256" key="6">
    <source>
        <dbReference type="ARBA" id="ARBA00022989"/>
    </source>
</evidence>
<dbReference type="PROSITE" id="PS50850">
    <property type="entry name" value="MFS"/>
    <property type="match status" value="1"/>
</dbReference>
<keyword evidence="11" id="KW-1185">Reference proteome</keyword>
<feature type="transmembrane region" description="Helical" evidence="8">
    <location>
        <begin position="66"/>
        <end position="82"/>
    </location>
</feature>
<evidence type="ECO:0000256" key="8">
    <source>
        <dbReference type="SAM" id="Phobius"/>
    </source>
</evidence>
<dbReference type="AlphaFoldDB" id="A0AAE3KJ48"/>
<evidence type="ECO:0000256" key="1">
    <source>
        <dbReference type="ARBA" id="ARBA00004651"/>
    </source>
</evidence>
<dbReference type="Gene3D" id="1.20.1250.20">
    <property type="entry name" value="MFS general substrate transporter like domains"/>
    <property type="match status" value="1"/>
</dbReference>
<dbReference type="Gene3D" id="1.20.1720.10">
    <property type="entry name" value="Multidrug resistance protein D"/>
    <property type="match status" value="1"/>
</dbReference>
<dbReference type="RefSeq" id="WP_253777780.1">
    <property type="nucleotide sequence ID" value="NZ_JAMTCK010000017.1"/>
</dbReference>
<evidence type="ECO:0000259" key="9">
    <source>
        <dbReference type="PROSITE" id="PS50850"/>
    </source>
</evidence>
<keyword evidence="7 8" id="KW-0472">Membrane</keyword>
<feature type="transmembrane region" description="Helical" evidence="8">
    <location>
        <begin position="310"/>
        <end position="331"/>
    </location>
</feature>
<dbReference type="SUPFAM" id="SSF103473">
    <property type="entry name" value="MFS general substrate transporter"/>
    <property type="match status" value="1"/>
</dbReference>
<feature type="transmembrane region" description="Helical" evidence="8">
    <location>
        <begin position="212"/>
        <end position="230"/>
    </location>
</feature>
<dbReference type="Proteomes" id="UP001206128">
    <property type="component" value="Unassembled WGS sequence"/>
</dbReference>
<dbReference type="InterPro" id="IPR020846">
    <property type="entry name" value="MFS_dom"/>
</dbReference>
<evidence type="ECO:0000313" key="10">
    <source>
        <dbReference type="EMBL" id="MCP2169205.1"/>
    </source>
</evidence>
<feature type="transmembrane region" description="Helical" evidence="8">
    <location>
        <begin position="372"/>
        <end position="394"/>
    </location>
</feature>
<evidence type="ECO:0000256" key="2">
    <source>
        <dbReference type="ARBA" id="ARBA00008537"/>
    </source>
</evidence>
<gene>
    <name evidence="10" type="ORF">LX83_006089</name>
</gene>
<dbReference type="InterPro" id="IPR004638">
    <property type="entry name" value="EmrB-like"/>
</dbReference>
<feature type="transmembrane region" description="Helical" evidence="8">
    <location>
        <begin position="236"/>
        <end position="257"/>
    </location>
</feature>
<keyword evidence="6 8" id="KW-1133">Transmembrane helix</keyword>
<feature type="transmembrane region" description="Helical" evidence="8">
    <location>
        <begin position="343"/>
        <end position="366"/>
    </location>
</feature>
<feature type="transmembrane region" description="Helical" evidence="8">
    <location>
        <begin position="179"/>
        <end position="200"/>
    </location>
</feature>
<dbReference type="NCBIfam" id="TIGR00711">
    <property type="entry name" value="efflux_EmrB"/>
    <property type="match status" value="1"/>
</dbReference>
<keyword evidence="4" id="KW-1003">Cell membrane</keyword>
<proteinExistence type="inferred from homology"/>
<reference evidence="10" key="1">
    <citation type="submission" date="2022-06" db="EMBL/GenBank/DDBJ databases">
        <title>Genomic Encyclopedia of Archaeal and Bacterial Type Strains, Phase II (KMG-II): from individual species to whole genera.</title>
        <authorList>
            <person name="Goeker M."/>
        </authorList>
    </citation>
    <scope>NUCLEOTIDE SEQUENCE</scope>
    <source>
        <strain evidence="10">DSM 43935</strain>
    </source>
</reference>
<comment type="similarity">
    <text evidence="2">Belongs to the major facilitator superfamily. EmrB family.</text>
</comment>
<accession>A0AAE3KJ48</accession>
<sequence length="492" mass="50339">MTTTNPVVAPVAPPGLSRQRRLLVLAICCTSLFIVGLDNTIVNIALPAMQRDLNTPVSGLQWITDGYTVVLAGLLMLAGSTGDRIGRRRTFQTGLALFTLASLLCSLAPSLGWLVAARVLQAVGGSMLNPVAMSIITNTFTDPRERARAIGVWGGVMGISMALGPVVGGALVASVGWRSIFWINIPVGLAALVLCALFVPESRAPHPRPVDLVGQTLVVVLLVSLTYGLIEAPAAGWGSAQTLVCFGLAVLALAVLVPHELRRAHPLINPRFFGSVPFAGATVIAVCGFAALGGFLFLNTLYLQNVRGYSALHAGLLTLPMAGLTVVCAPLSGRVVGALGPRVPLLVAGLGIGSSALLLGGLTATTPLHQLIIAYVLFGLGFGALNAPITNTAVSGMPRAQAGVAAAVASTSRQIGQTLGVAVLGALGTSVGSEPLATGFPAASHVGWAIITGCGAAVLLLGLLTTGRWARRTAQRTADRLVHTGTATEVPA</sequence>
<dbReference type="GO" id="GO:0022857">
    <property type="term" value="F:transmembrane transporter activity"/>
    <property type="evidence" value="ECO:0007669"/>
    <property type="project" value="InterPro"/>
</dbReference>
<organism evidence="10 11">
    <name type="scientific">Goodfellowiella coeruleoviolacea</name>
    <dbReference type="NCBI Taxonomy" id="334858"/>
    <lineage>
        <taxon>Bacteria</taxon>
        <taxon>Bacillati</taxon>
        <taxon>Actinomycetota</taxon>
        <taxon>Actinomycetes</taxon>
        <taxon>Pseudonocardiales</taxon>
        <taxon>Pseudonocardiaceae</taxon>
        <taxon>Goodfellowiella</taxon>
    </lineage>
</organism>
<dbReference type="EMBL" id="JAMTCK010000017">
    <property type="protein sequence ID" value="MCP2169205.1"/>
    <property type="molecule type" value="Genomic_DNA"/>
</dbReference>
<feature type="domain" description="Major facilitator superfamily (MFS) profile" evidence="9">
    <location>
        <begin position="24"/>
        <end position="474"/>
    </location>
</feature>
<comment type="caution">
    <text evidence="10">The sequence shown here is derived from an EMBL/GenBank/DDBJ whole genome shotgun (WGS) entry which is preliminary data.</text>
</comment>
<dbReference type="PRINTS" id="PR01036">
    <property type="entry name" value="TCRTETB"/>
</dbReference>
<name>A0AAE3KJ48_9PSEU</name>
<evidence type="ECO:0000256" key="3">
    <source>
        <dbReference type="ARBA" id="ARBA00022448"/>
    </source>
</evidence>
<feature type="transmembrane region" description="Helical" evidence="8">
    <location>
        <begin position="445"/>
        <end position="466"/>
    </location>
</feature>
<feature type="transmembrane region" description="Helical" evidence="8">
    <location>
        <begin position="94"/>
        <end position="116"/>
    </location>
</feature>
<evidence type="ECO:0000256" key="5">
    <source>
        <dbReference type="ARBA" id="ARBA00022692"/>
    </source>
</evidence>
<dbReference type="Pfam" id="PF07690">
    <property type="entry name" value="MFS_1"/>
    <property type="match status" value="1"/>
</dbReference>
<keyword evidence="3" id="KW-0813">Transport</keyword>
<feature type="transmembrane region" description="Helical" evidence="8">
    <location>
        <begin position="278"/>
        <end position="298"/>
    </location>
</feature>
<dbReference type="PANTHER" id="PTHR42718">
    <property type="entry name" value="MAJOR FACILITATOR SUPERFAMILY MULTIDRUG TRANSPORTER MFSC"/>
    <property type="match status" value="1"/>
</dbReference>
<dbReference type="GO" id="GO:0005886">
    <property type="term" value="C:plasma membrane"/>
    <property type="evidence" value="ECO:0007669"/>
    <property type="project" value="UniProtKB-SubCell"/>
</dbReference>
<feature type="transmembrane region" description="Helical" evidence="8">
    <location>
        <begin position="22"/>
        <end position="46"/>
    </location>
</feature>
<feature type="transmembrane region" description="Helical" evidence="8">
    <location>
        <begin position="152"/>
        <end position="173"/>
    </location>
</feature>
<evidence type="ECO:0000256" key="7">
    <source>
        <dbReference type="ARBA" id="ARBA00023136"/>
    </source>
</evidence>